<protein>
    <submittedName>
        <fullName evidence="4">Unannotated protein</fullName>
    </submittedName>
</protein>
<feature type="domain" description="TsaA-like" evidence="3">
    <location>
        <begin position="13"/>
        <end position="144"/>
    </location>
</feature>
<dbReference type="PANTHER" id="PTHR12818:SF0">
    <property type="entry name" value="TRNA (ADENINE(37)-N6)-METHYLTRANSFERASE"/>
    <property type="match status" value="1"/>
</dbReference>
<dbReference type="PROSITE" id="PS51668">
    <property type="entry name" value="TSAA_2"/>
    <property type="match status" value="1"/>
</dbReference>
<dbReference type="NCBIfam" id="TIGR00104">
    <property type="entry name" value="tRNA_TsaA"/>
    <property type="match status" value="1"/>
</dbReference>
<dbReference type="AlphaFoldDB" id="A0A6J6MA93"/>
<name>A0A6J6MA93_9ZZZZ</name>
<keyword evidence="1" id="KW-0949">S-adenosyl-L-methionine</keyword>
<dbReference type="PANTHER" id="PTHR12818">
    <property type="entry name" value="TRNA (ADENINE(37)-N6)-METHYLTRANSFERASE"/>
    <property type="match status" value="1"/>
</dbReference>
<dbReference type="CDD" id="cd09281">
    <property type="entry name" value="UPF0066"/>
    <property type="match status" value="1"/>
</dbReference>
<evidence type="ECO:0000259" key="3">
    <source>
        <dbReference type="PROSITE" id="PS51668"/>
    </source>
</evidence>
<organism evidence="4">
    <name type="scientific">freshwater metagenome</name>
    <dbReference type="NCBI Taxonomy" id="449393"/>
    <lineage>
        <taxon>unclassified sequences</taxon>
        <taxon>metagenomes</taxon>
        <taxon>ecological metagenomes</taxon>
    </lineage>
</organism>
<dbReference type="InterPro" id="IPR036413">
    <property type="entry name" value="YaeB-like_sf"/>
</dbReference>
<dbReference type="InterPro" id="IPR036414">
    <property type="entry name" value="YaeB_N_sf"/>
</dbReference>
<dbReference type="SUPFAM" id="SSF118196">
    <property type="entry name" value="YaeB-like"/>
    <property type="match status" value="1"/>
</dbReference>
<gene>
    <name evidence="4" type="ORF">UFOPK2169_01901</name>
</gene>
<comment type="similarity">
    <text evidence="2">Belongs to the tRNA methyltransferase O family.</text>
</comment>
<proteinExistence type="inferred from homology"/>
<dbReference type="InterPro" id="IPR040372">
    <property type="entry name" value="YaeB-like"/>
</dbReference>
<dbReference type="InterPro" id="IPR023370">
    <property type="entry name" value="TrmO-like_N"/>
</dbReference>
<sequence length="159" mass="17790">MITVVQVGTQYDITAIGSVRSSRSEPDDDAWDAESSRIEMNAPFDARSLMGLESFSHCIVVYVFDKATWDESKMSRHPRGNKDWPEVGIFAQRAKDRPNRLGVTVCRIKSVEGSVVHVAGLDAIDGTPVVDIKPWMVEFGPRGDVAQPSWSTELMKDYW</sequence>
<dbReference type="Pfam" id="PF01980">
    <property type="entry name" value="TrmO_N"/>
    <property type="match status" value="1"/>
</dbReference>
<accession>A0A6J6MA93</accession>
<evidence type="ECO:0000256" key="2">
    <source>
        <dbReference type="ARBA" id="ARBA00033753"/>
    </source>
</evidence>
<dbReference type="EMBL" id="CAEZWE010000146">
    <property type="protein sequence ID" value="CAB4669868.1"/>
    <property type="molecule type" value="Genomic_DNA"/>
</dbReference>
<evidence type="ECO:0000256" key="1">
    <source>
        <dbReference type="ARBA" id="ARBA00022691"/>
    </source>
</evidence>
<dbReference type="Gene3D" id="2.40.30.70">
    <property type="entry name" value="YaeB-like"/>
    <property type="match status" value="1"/>
</dbReference>
<evidence type="ECO:0000313" key="4">
    <source>
        <dbReference type="EMBL" id="CAB4669868.1"/>
    </source>
</evidence>
<reference evidence="4" key="1">
    <citation type="submission" date="2020-05" db="EMBL/GenBank/DDBJ databases">
        <authorList>
            <person name="Chiriac C."/>
            <person name="Salcher M."/>
            <person name="Ghai R."/>
            <person name="Kavagutti S V."/>
        </authorList>
    </citation>
    <scope>NUCLEOTIDE SEQUENCE</scope>
</reference>